<evidence type="ECO:0000313" key="5">
    <source>
        <dbReference type="Proteomes" id="UP000314982"/>
    </source>
</evidence>
<protein>
    <submittedName>
        <fullName evidence="4">Uncharacterized protein</fullName>
    </submittedName>
</protein>
<accession>A0A4W5PLN1</accession>
<feature type="repeat" description="Filamin" evidence="3">
    <location>
        <begin position="107"/>
        <end position="186"/>
    </location>
</feature>
<dbReference type="InterPro" id="IPR044801">
    <property type="entry name" value="Filamin"/>
</dbReference>
<evidence type="ECO:0000313" key="4">
    <source>
        <dbReference type="Ensembl" id="ENSHHUP00000063088.1"/>
    </source>
</evidence>
<dbReference type="Ensembl" id="ENSHHUT00000065224.1">
    <property type="protein sequence ID" value="ENSHHUP00000063088.1"/>
    <property type="gene ID" value="ENSHHUG00000037279.1"/>
</dbReference>
<dbReference type="SUPFAM" id="SSF81296">
    <property type="entry name" value="E set domains"/>
    <property type="match status" value="2"/>
</dbReference>
<name>A0A4W5PLN1_9TELE</name>
<dbReference type="PANTHER" id="PTHR38537:SF8">
    <property type="entry name" value="FILAMIN-A"/>
    <property type="match status" value="1"/>
</dbReference>
<organism evidence="4 5">
    <name type="scientific">Hucho hucho</name>
    <name type="common">huchen</name>
    <dbReference type="NCBI Taxonomy" id="62062"/>
    <lineage>
        <taxon>Eukaryota</taxon>
        <taxon>Metazoa</taxon>
        <taxon>Chordata</taxon>
        <taxon>Craniata</taxon>
        <taxon>Vertebrata</taxon>
        <taxon>Euteleostomi</taxon>
        <taxon>Actinopterygii</taxon>
        <taxon>Neopterygii</taxon>
        <taxon>Teleostei</taxon>
        <taxon>Protacanthopterygii</taxon>
        <taxon>Salmoniformes</taxon>
        <taxon>Salmonidae</taxon>
        <taxon>Salmoninae</taxon>
        <taxon>Hucho</taxon>
    </lineage>
</organism>
<reference evidence="4" key="3">
    <citation type="submission" date="2025-09" db="UniProtKB">
        <authorList>
            <consortium name="Ensembl"/>
        </authorList>
    </citation>
    <scope>IDENTIFICATION</scope>
</reference>
<dbReference type="InterPro" id="IPR017868">
    <property type="entry name" value="Filamin/ABP280_repeat-like"/>
</dbReference>
<dbReference type="SMART" id="SM00557">
    <property type="entry name" value="IG_FLMN"/>
    <property type="match status" value="2"/>
</dbReference>
<keyword evidence="5" id="KW-1185">Reference proteome</keyword>
<reference evidence="4" key="2">
    <citation type="submission" date="2025-08" db="UniProtKB">
        <authorList>
            <consortium name="Ensembl"/>
        </authorList>
    </citation>
    <scope>IDENTIFICATION</scope>
</reference>
<reference evidence="5" key="1">
    <citation type="submission" date="2018-06" db="EMBL/GenBank/DDBJ databases">
        <title>Genome assembly of Danube salmon.</title>
        <authorList>
            <person name="Macqueen D.J."/>
            <person name="Gundappa M.K."/>
        </authorList>
    </citation>
    <scope>NUCLEOTIDE SEQUENCE [LARGE SCALE GENOMIC DNA]</scope>
</reference>
<dbReference type="Pfam" id="PF00630">
    <property type="entry name" value="Filamin"/>
    <property type="match status" value="2"/>
</dbReference>
<dbReference type="AlphaFoldDB" id="A0A4W5PLN1"/>
<sequence length="186" mass="19553">MTIGAGCHPNKVKVSGPGVAKTGLKAFEPTSFTVDYAEAGQGDISISIKCSPGVVGPAEADIDFDIIRNDNDTFTVKYTPPGAGSYTIMVLFADQTIPMTPIRIKVDTSHDASKVKAEGPGLNRSGVELNKLTHFTVNTKAAGKAKLDAVFSGPAKGETVKDFEIINNPDNTHTVMYTPVQQGALG</sequence>
<dbReference type="GO" id="GO:0030036">
    <property type="term" value="P:actin cytoskeleton organization"/>
    <property type="evidence" value="ECO:0007669"/>
    <property type="project" value="InterPro"/>
</dbReference>
<dbReference type="InterPro" id="IPR014756">
    <property type="entry name" value="Ig_E-set"/>
</dbReference>
<proteinExistence type="inferred from homology"/>
<dbReference type="GO" id="GO:0007399">
    <property type="term" value="P:nervous system development"/>
    <property type="evidence" value="ECO:0007669"/>
    <property type="project" value="UniProtKB-ARBA"/>
</dbReference>
<dbReference type="FunFam" id="2.60.40.10:FF:000001">
    <property type="entry name" value="Filamin-C isoform b"/>
    <property type="match status" value="1"/>
</dbReference>
<dbReference type="InterPro" id="IPR013783">
    <property type="entry name" value="Ig-like_fold"/>
</dbReference>
<dbReference type="Proteomes" id="UP000314982">
    <property type="component" value="Unassembled WGS sequence"/>
</dbReference>
<dbReference type="PROSITE" id="PS50194">
    <property type="entry name" value="FILAMIN_REPEAT"/>
    <property type="match status" value="2"/>
</dbReference>
<dbReference type="InterPro" id="IPR001298">
    <property type="entry name" value="Filamin/ABP280_rpt"/>
</dbReference>
<dbReference type="PANTHER" id="PTHR38537">
    <property type="entry name" value="JITTERBUG, ISOFORM N"/>
    <property type="match status" value="1"/>
</dbReference>
<evidence type="ECO:0000256" key="2">
    <source>
        <dbReference type="ARBA" id="ARBA00022737"/>
    </source>
</evidence>
<feature type="repeat" description="Filamin" evidence="3">
    <location>
        <begin position="4"/>
        <end position="106"/>
    </location>
</feature>
<keyword evidence="2" id="KW-0677">Repeat</keyword>
<dbReference type="GO" id="GO:0051015">
    <property type="term" value="F:actin filament binding"/>
    <property type="evidence" value="ECO:0007669"/>
    <property type="project" value="InterPro"/>
</dbReference>
<evidence type="ECO:0000256" key="1">
    <source>
        <dbReference type="ARBA" id="ARBA00009238"/>
    </source>
</evidence>
<dbReference type="GeneTree" id="ENSGT00940000153588"/>
<comment type="similarity">
    <text evidence="1">Belongs to the filamin family.</text>
</comment>
<dbReference type="Gene3D" id="2.60.40.10">
    <property type="entry name" value="Immunoglobulins"/>
    <property type="match status" value="2"/>
</dbReference>
<evidence type="ECO:0000256" key="3">
    <source>
        <dbReference type="PROSITE-ProRule" id="PRU00087"/>
    </source>
</evidence>